<evidence type="ECO:0000256" key="1">
    <source>
        <dbReference type="SAM" id="SignalP"/>
    </source>
</evidence>
<feature type="chain" id="PRO_5034005467" description="Secreted protein" evidence="1">
    <location>
        <begin position="24"/>
        <end position="72"/>
    </location>
</feature>
<feature type="signal peptide" evidence="1">
    <location>
        <begin position="1"/>
        <end position="23"/>
    </location>
</feature>
<evidence type="ECO:0000313" key="3">
    <source>
        <dbReference type="Proteomes" id="UP000694404"/>
    </source>
</evidence>
<evidence type="ECO:0000313" key="2">
    <source>
        <dbReference type="Ensembl" id="ENSCABP00000001031.1"/>
    </source>
</evidence>
<reference evidence="2" key="1">
    <citation type="submission" date="2025-08" db="UniProtKB">
        <authorList>
            <consortium name="Ensembl"/>
        </authorList>
    </citation>
    <scope>IDENTIFICATION</scope>
</reference>
<accession>A0A8C0FY74</accession>
<protein>
    <recommendedName>
        <fullName evidence="4">Secreted protein</fullName>
    </recommendedName>
</protein>
<dbReference type="Proteomes" id="UP000694404">
    <property type="component" value="Unplaced"/>
</dbReference>
<name>A0A8C0FY74_CHEAB</name>
<reference evidence="2" key="2">
    <citation type="submission" date="2025-09" db="UniProtKB">
        <authorList>
            <consortium name="Ensembl"/>
        </authorList>
    </citation>
    <scope>IDENTIFICATION</scope>
</reference>
<keyword evidence="1" id="KW-0732">Signal</keyword>
<dbReference type="AlphaFoldDB" id="A0A8C0FY74"/>
<sequence>MHALWTTILQAFACGGSTGPTASVDLTQANRRRQPACRAWGSKIPRTSPDGMRGNHLQNTTCHTRKCKFPSF</sequence>
<proteinExistence type="predicted"/>
<organism evidence="2 3">
    <name type="scientific">Chelonoidis abingdonii</name>
    <name type="common">Abingdon island giant tortoise</name>
    <name type="synonym">Testudo abingdonii</name>
    <dbReference type="NCBI Taxonomy" id="106734"/>
    <lineage>
        <taxon>Eukaryota</taxon>
        <taxon>Metazoa</taxon>
        <taxon>Chordata</taxon>
        <taxon>Craniata</taxon>
        <taxon>Vertebrata</taxon>
        <taxon>Euteleostomi</taxon>
        <taxon>Archelosauria</taxon>
        <taxon>Testudinata</taxon>
        <taxon>Testudines</taxon>
        <taxon>Cryptodira</taxon>
        <taxon>Durocryptodira</taxon>
        <taxon>Testudinoidea</taxon>
        <taxon>Testudinidae</taxon>
        <taxon>Chelonoidis</taxon>
    </lineage>
</organism>
<keyword evidence="3" id="KW-1185">Reference proteome</keyword>
<dbReference type="Ensembl" id="ENSCABT00000001116.1">
    <property type="protein sequence ID" value="ENSCABP00000001031.1"/>
    <property type="gene ID" value="ENSCABG00000000868.1"/>
</dbReference>
<evidence type="ECO:0008006" key="4">
    <source>
        <dbReference type="Google" id="ProtNLM"/>
    </source>
</evidence>